<reference evidence="4" key="2">
    <citation type="submission" date="2013-12" db="EMBL/GenBank/DDBJ databases">
        <authorList>
            <person name="Yu Y."/>
            <person name="Lee S."/>
            <person name="de Baynast K."/>
            <person name="Wissotski M."/>
            <person name="Liu L."/>
            <person name="Talag J."/>
            <person name="Goicoechea J."/>
            <person name="Angelova A."/>
            <person name="Jetty R."/>
            <person name="Kudrna D."/>
            <person name="Golser W."/>
            <person name="Rivera L."/>
            <person name="Zhang J."/>
            <person name="Wing R."/>
        </authorList>
    </citation>
    <scope>NUCLEOTIDE SEQUENCE</scope>
</reference>
<dbReference type="AlphaFoldDB" id="A0A0D9VD02"/>
<evidence type="ECO:0000256" key="2">
    <source>
        <dbReference type="SAM" id="MobiDB-lite"/>
    </source>
</evidence>
<dbReference type="eggNOG" id="ENOG502R5TG">
    <property type="taxonomic scope" value="Eukaryota"/>
</dbReference>
<accession>A0A0D9VD02</accession>
<feature type="region of interest" description="Disordered" evidence="2">
    <location>
        <begin position="1"/>
        <end position="27"/>
    </location>
</feature>
<feature type="region of interest" description="Disordered" evidence="2">
    <location>
        <begin position="66"/>
        <end position="94"/>
    </location>
</feature>
<sequence length="308" mass="32474">MASSSPATIGGGAPESEKKKKKTHLRKISDFLLHDGDDVAPASPPPRLRLPGFTCARIRFCRSRGRRGGRKISEAASPSSSSPPAAAEDATSGRDAAAATATEAAAGGLGLSLLFLLARTSVELSKIAEVRAQMEALLADMRHAAARRDLKPTTSSSPSSSTSSSLGSIYSMATGDDGDGEGETIDEDINPLQVELEDGDCSSSDDGGGFIELVEGGFVAGGNGDGDGIGEGGVNGVELERRLREVKREREKERVAELEAALRRARRRLMEKEMEVRLWKDTAELALQHRPSAAAADRRKTAMTSDGL</sequence>
<dbReference type="EnsemblPlants" id="LPERR02G05430.1">
    <property type="protein sequence ID" value="LPERR02G05430.1"/>
    <property type="gene ID" value="LPERR02G05430"/>
</dbReference>
<dbReference type="Proteomes" id="UP000032180">
    <property type="component" value="Chromosome 2"/>
</dbReference>
<feature type="region of interest" description="Disordered" evidence="2">
    <location>
        <begin position="147"/>
        <end position="186"/>
    </location>
</feature>
<evidence type="ECO:0000256" key="1">
    <source>
        <dbReference type="SAM" id="Coils"/>
    </source>
</evidence>
<feature type="compositionally biased region" description="Low complexity" evidence="2">
    <location>
        <begin position="75"/>
        <end position="94"/>
    </location>
</feature>
<reference evidence="3" key="3">
    <citation type="submission" date="2015-04" db="UniProtKB">
        <authorList>
            <consortium name="EnsemblPlants"/>
        </authorList>
    </citation>
    <scope>IDENTIFICATION</scope>
</reference>
<dbReference type="PANTHER" id="PTHR33476:SF24">
    <property type="entry name" value="PROTEIN POLAR LOCALIZATION DURING ASYMMETRIC DIVISION AND REDISTRIBUTION"/>
    <property type="match status" value="1"/>
</dbReference>
<reference evidence="3 4" key="1">
    <citation type="submission" date="2012-08" db="EMBL/GenBank/DDBJ databases">
        <title>Oryza genome evolution.</title>
        <authorList>
            <person name="Wing R.A."/>
        </authorList>
    </citation>
    <scope>NUCLEOTIDE SEQUENCE</scope>
</reference>
<feature type="compositionally biased region" description="Acidic residues" evidence="2">
    <location>
        <begin position="176"/>
        <end position="186"/>
    </location>
</feature>
<proteinExistence type="predicted"/>
<feature type="compositionally biased region" description="Low complexity" evidence="2">
    <location>
        <begin position="152"/>
        <end position="165"/>
    </location>
</feature>
<name>A0A0D9VD02_9ORYZ</name>
<protein>
    <submittedName>
        <fullName evidence="3">Uncharacterized protein</fullName>
    </submittedName>
</protein>
<feature type="coiled-coil region" evidence="1">
    <location>
        <begin position="236"/>
        <end position="282"/>
    </location>
</feature>
<dbReference type="STRING" id="77586.A0A0D9VD02"/>
<evidence type="ECO:0000313" key="3">
    <source>
        <dbReference type="EnsemblPlants" id="LPERR02G05430.1"/>
    </source>
</evidence>
<keyword evidence="4" id="KW-1185">Reference proteome</keyword>
<dbReference type="GO" id="GO:0008356">
    <property type="term" value="P:asymmetric cell division"/>
    <property type="evidence" value="ECO:0007669"/>
    <property type="project" value="InterPro"/>
</dbReference>
<evidence type="ECO:0000313" key="4">
    <source>
        <dbReference type="Proteomes" id="UP000032180"/>
    </source>
</evidence>
<dbReference type="Gramene" id="LPERR02G05430.1">
    <property type="protein sequence ID" value="LPERR02G05430.1"/>
    <property type="gene ID" value="LPERR02G05430"/>
</dbReference>
<keyword evidence="1" id="KW-0175">Coiled coil</keyword>
<dbReference type="InterPro" id="IPR040348">
    <property type="entry name" value="POLAR-like"/>
</dbReference>
<organism evidence="3 4">
    <name type="scientific">Leersia perrieri</name>
    <dbReference type="NCBI Taxonomy" id="77586"/>
    <lineage>
        <taxon>Eukaryota</taxon>
        <taxon>Viridiplantae</taxon>
        <taxon>Streptophyta</taxon>
        <taxon>Embryophyta</taxon>
        <taxon>Tracheophyta</taxon>
        <taxon>Spermatophyta</taxon>
        <taxon>Magnoliopsida</taxon>
        <taxon>Liliopsida</taxon>
        <taxon>Poales</taxon>
        <taxon>Poaceae</taxon>
        <taxon>BOP clade</taxon>
        <taxon>Oryzoideae</taxon>
        <taxon>Oryzeae</taxon>
        <taxon>Oryzinae</taxon>
        <taxon>Leersia</taxon>
    </lineage>
</organism>
<dbReference type="PANTHER" id="PTHR33476">
    <property type="entry name" value="EMB|CAB62613.1"/>
    <property type="match status" value="1"/>
</dbReference>
<dbReference type="HOGENOM" id="CLU_066096_0_0_1"/>